<keyword evidence="5" id="KW-1185">Reference proteome</keyword>
<dbReference type="KEGG" id="mpec:B9O19_01850"/>
<dbReference type="PANTHER" id="PTHR43673">
    <property type="entry name" value="NAD(P)H NITROREDUCTASE YDGI-RELATED"/>
    <property type="match status" value="1"/>
</dbReference>
<dbReference type="RefSeq" id="WP_102366152.1">
    <property type="nucleotide sequence ID" value="NZ_CP020991.1"/>
</dbReference>
<evidence type="ECO:0000313" key="4">
    <source>
        <dbReference type="EMBL" id="AUO19999.1"/>
    </source>
</evidence>
<sequence>MNISEAINNRHSVRKYTNQIIPNNIIEELKSEVEVCNHKSNLNIQLITNEPEAFSGFTAHYGMFKNVTNYFAMVSKSDVNLDEKIGYYGEHLVLKAQQLGLNTCWVAATYKKKKSSYTAGDGEKLVCVITLGYGQTQGKPHKNKPIEKVCDYNENIPDWFLAGVNSAMLAPTAMNRQKFFFSLNDLEVSVKSFGGAYSKIDLGILKYHFETAANSINKNWKFI</sequence>
<comment type="similarity">
    <text evidence="1">Belongs to the nitroreductase family.</text>
</comment>
<protein>
    <submittedName>
        <fullName evidence="4">Nitroreductase</fullName>
    </submittedName>
</protein>
<gene>
    <name evidence="4" type="ORF">B9O19_01850</name>
</gene>
<dbReference type="Proteomes" id="UP000235589">
    <property type="component" value="Chromosome"/>
</dbReference>
<dbReference type="SUPFAM" id="SSF55469">
    <property type="entry name" value="FMN-dependent nitroreductase-like"/>
    <property type="match status" value="1"/>
</dbReference>
<proteinExistence type="inferred from homology"/>
<dbReference type="PANTHER" id="PTHR43673:SF10">
    <property type="entry name" value="NADH DEHYDROGENASE_NAD(P)H NITROREDUCTASE XCC3605-RELATED"/>
    <property type="match status" value="1"/>
</dbReference>
<accession>A0A2K9P583</accession>
<dbReference type="Gene3D" id="3.40.109.30">
    <property type="entry name" value="putative nitroreductase (tm1586), domain 2"/>
    <property type="match status" value="1"/>
</dbReference>
<dbReference type="GeneID" id="98063230"/>
<dbReference type="OrthoDB" id="9814075at2"/>
<dbReference type="GO" id="GO:0016491">
    <property type="term" value="F:oxidoreductase activity"/>
    <property type="evidence" value="ECO:0007669"/>
    <property type="project" value="UniProtKB-KW"/>
</dbReference>
<dbReference type="InterPro" id="IPR000415">
    <property type="entry name" value="Nitroreductase-like"/>
</dbReference>
<evidence type="ECO:0000313" key="5">
    <source>
        <dbReference type="Proteomes" id="UP000235589"/>
    </source>
</evidence>
<keyword evidence="2" id="KW-0560">Oxidoreductase</keyword>
<feature type="domain" description="Putative nitroreductase TM1586" evidence="3">
    <location>
        <begin position="2"/>
        <end position="213"/>
    </location>
</feature>
<evidence type="ECO:0000259" key="3">
    <source>
        <dbReference type="Pfam" id="PF14512"/>
    </source>
</evidence>
<dbReference type="Gene3D" id="3.40.109.10">
    <property type="entry name" value="NADH Oxidase"/>
    <property type="match status" value="1"/>
</dbReference>
<evidence type="ECO:0000256" key="2">
    <source>
        <dbReference type="ARBA" id="ARBA00023002"/>
    </source>
</evidence>
<organism evidence="4 5">
    <name type="scientific">Monoglobus pectinilyticus</name>
    <dbReference type="NCBI Taxonomy" id="1981510"/>
    <lineage>
        <taxon>Bacteria</taxon>
        <taxon>Bacillati</taxon>
        <taxon>Bacillota</taxon>
        <taxon>Clostridia</taxon>
        <taxon>Monoglobales</taxon>
        <taxon>Monoglobaceae</taxon>
        <taxon>Monoglobus</taxon>
    </lineage>
</organism>
<evidence type="ECO:0000256" key="1">
    <source>
        <dbReference type="ARBA" id="ARBA00007118"/>
    </source>
</evidence>
<name>A0A2K9P583_9FIRM</name>
<reference evidence="4 5" key="1">
    <citation type="submission" date="2017-04" db="EMBL/GenBank/DDBJ databases">
        <title>Monoglobus pectinilyticus 14 draft genome.</title>
        <authorList>
            <person name="Kim C."/>
            <person name="Rosendale D.I."/>
            <person name="Kelly W.J."/>
            <person name="Tannock G.W."/>
            <person name="Patchett M.L."/>
            <person name="Jordens J.Z."/>
        </authorList>
    </citation>
    <scope>NUCLEOTIDE SEQUENCE [LARGE SCALE GENOMIC DNA]</scope>
    <source>
        <strain evidence="4 5">14</strain>
    </source>
</reference>
<dbReference type="EMBL" id="CP020991">
    <property type="protein sequence ID" value="AUO19999.1"/>
    <property type="molecule type" value="Genomic_DNA"/>
</dbReference>
<dbReference type="InterPro" id="IPR029478">
    <property type="entry name" value="TM1586_NiRdase"/>
</dbReference>
<dbReference type="Pfam" id="PF14512">
    <property type="entry name" value="TM1586_NiRdase"/>
    <property type="match status" value="1"/>
</dbReference>
<dbReference type="AlphaFoldDB" id="A0A2K9P583"/>